<dbReference type="OrthoDB" id="61113at2759"/>
<dbReference type="SUPFAM" id="SSF55729">
    <property type="entry name" value="Acyl-CoA N-acyltransferases (Nat)"/>
    <property type="match status" value="1"/>
</dbReference>
<proteinExistence type="predicted"/>
<name>S8E2M9_FOMSC</name>
<evidence type="ECO:0000259" key="1">
    <source>
        <dbReference type="PROSITE" id="PS51186"/>
    </source>
</evidence>
<sequence>MTDATARAWIGGDRGLLPSFISAMIRASWLCEGAGYTYVAIDDDTGKLVGISQWSFLYSDREDQRERGFNDFLQTLSDEGKAYVNGSSQVRAQFCTIMMVDPEYQRRGIATALFQLAREKGKETGATMALSTGNEQNIVVYEHIGLTLKGYKVFNSPWGAWPCWVFSWEQKE</sequence>
<dbReference type="Pfam" id="PF00583">
    <property type="entry name" value="Acetyltransf_1"/>
    <property type="match status" value="1"/>
</dbReference>
<protein>
    <recommendedName>
        <fullName evidence="1">N-acetyltransferase domain-containing protein</fullName>
    </recommendedName>
</protein>
<gene>
    <name evidence="2" type="ORF">FOMPIDRAFT_1124467</name>
</gene>
<dbReference type="GO" id="GO:0016747">
    <property type="term" value="F:acyltransferase activity, transferring groups other than amino-acyl groups"/>
    <property type="evidence" value="ECO:0007669"/>
    <property type="project" value="InterPro"/>
</dbReference>
<dbReference type="EMBL" id="KE504157">
    <property type="protein sequence ID" value="EPS99421.1"/>
    <property type="molecule type" value="Genomic_DNA"/>
</dbReference>
<dbReference type="CDD" id="cd04301">
    <property type="entry name" value="NAT_SF"/>
    <property type="match status" value="1"/>
</dbReference>
<keyword evidence="3" id="KW-1185">Reference proteome</keyword>
<evidence type="ECO:0000313" key="2">
    <source>
        <dbReference type="EMBL" id="EPS99421.1"/>
    </source>
</evidence>
<dbReference type="InParanoid" id="S8E2M9"/>
<accession>S8E2M9</accession>
<dbReference type="STRING" id="743788.S8E2M9"/>
<dbReference type="AlphaFoldDB" id="S8E2M9"/>
<feature type="domain" description="N-acetyltransferase" evidence="1">
    <location>
        <begin position="36"/>
        <end position="172"/>
    </location>
</feature>
<dbReference type="InterPro" id="IPR000182">
    <property type="entry name" value="GNAT_dom"/>
</dbReference>
<dbReference type="PROSITE" id="PS51186">
    <property type="entry name" value="GNAT"/>
    <property type="match status" value="1"/>
</dbReference>
<dbReference type="Gene3D" id="3.40.630.30">
    <property type="match status" value="1"/>
</dbReference>
<dbReference type="HOGENOM" id="CLU_086106_1_1_1"/>
<organism evidence="2 3">
    <name type="scientific">Fomitopsis schrenkii</name>
    <name type="common">Brown rot fungus</name>
    <dbReference type="NCBI Taxonomy" id="2126942"/>
    <lineage>
        <taxon>Eukaryota</taxon>
        <taxon>Fungi</taxon>
        <taxon>Dikarya</taxon>
        <taxon>Basidiomycota</taxon>
        <taxon>Agaricomycotina</taxon>
        <taxon>Agaricomycetes</taxon>
        <taxon>Polyporales</taxon>
        <taxon>Fomitopsis</taxon>
    </lineage>
</organism>
<dbReference type="Proteomes" id="UP000015241">
    <property type="component" value="Unassembled WGS sequence"/>
</dbReference>
<evidence type="ECO:0000313" key="3">
    <source>
        <dbReference type="Proteomes" id="UP000015241"/>
    </source>
</evidence>
<reference evidence="2 3" key="1">
    <citation type="journal article" date="2012" name="Science">
        <title>The Paleozoic origin of enzymatic lignin decomposition reconstructed from 31 fungal genomes.</title>
        <authorList>
            <person name="Floudas D."/>
            <person name="Binder M."/>
            <person name="Riley R."/>
            <person name="Barry K."/>
            <person name="Blanchette R.A."/>
            <person name="Henrissat B."/>
            <person name="Martinez A.T."/>
            <person name="Otillar R."/>
            <person name="Spatafora J.W."/>
            <person name="Yadav J.S."/>
            <person name="Aerts A."/>
            <person name="Benoit I."/>
            <person name="Boyd A."/>
            <person name="Carlson A."/>
            <person name="Copeland A."/>
            <person name="Coutinho P.M."/>
            <person name="de Vries R.P."/>
            <person name="Ferreira P."/>
            <person name="Findley K."/>
            <person name="Foster B."/>
            <person name="Gaskell J."/>
            <person name="Glotzer D."/>
            <person name="Gorecki P."/>
            <person name="Heitman J."/>
            <person name="Hesse C."/>
            <person name="Hori C."/>
            <person name="Igarashi K."/>
            <person name="Jurgens J.A."/>
            <person name="Kallen N."/>
            <person name="Kersten P."/>
            <person name="Kohler A."/>
            <person name="Kuees U."/>
            <person name="Kumar T.K.A."/>
            <person name="Kuo A."/>
            <person name="LaButti K."/>
            <person name="Larrondo L.F."/>
            <person name="Lindquist E."/>
            <person name="Ling A."/>
            <person name="Lombard V."/>
            <person name="Lucas S."/>
            <person name="Lundell T."/>
            <person name="Martin R."/>
            <person name="McLaughlin D.J."/>
            <person name="Morgenstern I."/>
            <person name="Morin E."/>
            <person name="Murat C."/>
            <person name="Nagy L.G."/>
            <person name="Nolan M."/>
            <person name="Ohm R.A."/>
            <person name="Patyshakuliyeva A."/>
            <person name="Rokas A."/>
            <person name="Ruiz-Duenas F.J."/>
            <person name="Sabat G."/>
            <person name="Salamov A."/>
            <person name="Samejima M."/>
            <person name="Schmutz J."/>
            <person name="Slot J.C."/>
            <person name="St John F."/>
            <person name="Stenlid J."/>
            <person name="Sun H."/>
            <person name="Sun S."/>
            <person name="Syed K."/>
            <person name="Tsang A."/>
            <person name="Wiebenga A."/>
            <person name="Young D."/>
            <person name="Pisabarro A."/>
            <person name="Eastwood D.C."/>
            <person name="Martin F."/>
            <person name="Cullen D."/>
            <person name="Grigoriev I.V."/>
            <person name="Hibbett D.S."/>
        </authorList>
    </citation>
    <scope>NUCLEOTIDE SEQUENCE</scope>
    <source>
        <strain evidence="3">FP-58527</strain>
    </source>
</reference>
<dbReference type="InterPro" id="IPR016181">
    <property type="entry name" value="Acyl_CoA_acyltransferase"/>
</dbReference>
<dbReference type="eggNOG" id="ENOG502RR34">
    <property type="taxonomic scope" value="Eukaryota"/>
</dbReference>